<keyword evidence="5" id="KW-0227">DNA damage</keyword>
<dbReference type="InterPro" id="IPR005122">
    <property type="entry name" value="Uracil-DNA_glycosylase-like"/>
</dbReference>
<dbReference type="Pfam" id="PF03167">
    <property type="entry name" value="UDG"/>
    <property type="match status" value="1"/>
</dbReference>
<evidence type="ECO:0000313" key="12">
    <source>
        <dbReference type="Proteomes" id="UP000766336"/>
    </source>
</evidence>
<dbReference type="SMART" id="SM00987">
    <property type="entry name" value="UreE_C"/>
    <property type="match status" value="1"/>
</dbReference>
<evidence type="ECO:0000259" key="10">
    <source>
        <dbReference type="SMART" id="SM00986"/>
    </source>
</evidence>
<dbReference type="NCBIfam" id="TIGR03915">
    <property type="entry name" value="SAM_7_link_chp"/>
    <property type="match status" value="1"/>
</dbReference>
<evidence type="ECO:0000256" key="7">
    <source>
        <dbReference type="ARBA" id="ARBA00023004"/>
    </source>
</evidence>
<dbReference type="InterPro" id="IPR023875">
    <property type="entry name" value="DNA_repair_put"/>
</dbReference>
<proteinExistence type="inferred from homology"/>
<evidence type="ECO:0000256" key="9">
    <source>
        <dbReference type="ARBA" id="ARBA00023204"/>
    </source>
</evidence>
<dbReference type="NCBIfam" id="TIGR00758">
    <property type="entry name" value="UDG_fam4"/>
    <property type="match status" value="1"/>
</dbReference>
<comment type="caution">
    <text evidence="11">The sequence shown here is derived from an EMBL/GenBank/DDBJ whole genome shotgun (WGS) entry which is preliminary data.</text>
</comment>
<evidence type="ECO:0000256" key="5">
    <source>
        <dbReference type="ARBA" id="ARBA00022763"/>
    </source>
</evidence>
<keyword evidence="6" id="KW-0378">Hydrolase</keyword>
<dbReference type="SUPFAM" id="SSF52141">
    <property type="entry name" value="Uracil-DNA glycosylase-like"/>
    <property type="match status" value="1"/>
</dbReference>
<dbReference type="Pfam" id="PF13566">
    <property type="entry name" value="DUF4130"/>
    <property type="match status" value="1"/>
</dbReference>
<evidence type="ECO:0000256" key="4">
    <source>
        <dbReference type="ARBA" id="ARBA00022723"/>
    </source>
</evidence>
<organism evidence="11 12">
    <name type="scientific">Roseococcus pinisoli</name>
    <dbReference type="NCBI Taxonomy" id="2835040"/>
    <lineage>
        <taxon>Bacteria</taxon>
        <taxon>Pseudomonadati</taxon>
        <taxon>Pseudomonadota</taxon>
        <taxon>Alphaproteobacteria</taxon>
        <taxon>Acetobacterales</taxon>
        <taxon>Roseomonadaceae</taxon>
        <taxon>Roseococcus</taxon>
    </lineage>
</organism>
<protein>
    <recommendedName>
        <fullName evidence="2">Type-4 uracil-DNA glycosylase</fullName>
    </recommendedName>
</protein>
<keyword evidence="4" id="KW-0479">Metal-binding</keyword>
<evidence type="ECO:0000256" key="3">
    <source>
        <dbReference type="ARBA" id="ARBA00022485"/>
    </source>
</evidence>
<feature type="domain" description="Uracil-DNA glycosylase-like" evidence="10">
    <location>
        <begin position="309"/>
        <end position="469"/>
    </location>
</feature>
<sequence>MRHTVRLGGAADFAGWRDAARDLLLGGIPPQEVDWRAGDAGASLLEENTAPPPPVMPPPRVPPAFLELAEAVICHSDPARFGLLYRLIARLQAERHLLSDAMDADVVAARRLEKAVRRDAHKMTAFVRFREAPQAEGARRRFIAWFEPEHHIVAHTAPFFARRFGDMDWMILTPRGSASLTDGTLSVSEEPARKPDLADPTDELWLTYYANIFNPARLKVKAMLSEMPKKYWANLPEAALIPDLIAQTPARVAAMAEQEMRRPPLFHERLQARATAEPTSTAEGLAGLREEARSCTRCPLHCHATQTVFGEGPDRAELMIVGEQPGDHEDLQGRPFVGPAGQVFDEAMRHAGIDRGTAYVTNAVKHFKYELRGKRRLHQSPNSAEVEQCRWWLGQEMALVRPRLVVAMGRTAVLALTGRAQKLADLRGRVQALPAGPAMLATVHPSYLLRLPDARAREQETIRFREDLAAARNWLSAPTSSPAR</sequence>
<dbReference type="EMBL" id="JAHCDA010000002">
    <property type="protein sequence ID" value="MBS7811325.1"/>
    <property type="molecule type" value="Genomic_DNA"/>
</dbReference>
<keyword evidence="3" id="KW-0004">4Fe-4S</keyword>
<dbReference type="CDD" id="cd10030">
    <property type="entry name" value="UDG-F4_TTUDGA_SPO1dp_like"/>
    <property type="match status" value="1"/>
</dbReference>
<evidence type="ECO:0000256" key="8">
    <source>
        <dbReference type="ARBA" id="ARBA00023014"/>
    </source>
</evidence>
<dbReference type="NCBIfam" id="TIGR03914">
    <property type="entry name" value="UDG_fam_dom"/>
    <property type="match status" value="1"/>
</dbReference>
<dbReference type="InterPro" id="IPR025404">
    <property type="entry name" value="DUF4130"/>
</dbReference>
<name>A0ABS5QEH4_9PROT</name>
<gene>
    <name evidence="11" type="ORF">KHU32_10275</name>
</gene>
<dbReference type="Gene3D" id="3.40.470.10">
    <property type="entry name" value="Uracil-DNA glycosylase-like domain"/>
    <property type="match status" value="1"/>
</dbReference>
<dbReference type="RefSeq" id="WP_213670013.1">
    <property type="nucleotide sequence ID" value="NZ_JAHCDA010000002.1"/>
</dbReference>
<dbReference type="SMART" id="SM00986">
    <property type="entry name" value="UDG"/>
    <property type="match status" value="1"/>
</dbReference>
<reference evidence="11 12" key="1">
    <citation type="submission" date="2021-05" db="EMBL/GenBank/DDBJ databases">
        <title>Roseococcus sp. XZZS9, whole genome shotgun sequencing project.</title>
        <authorList>
            <person name="Zhao G."/>
            <person name="Shen L."/>
        </authorList>
    </citation>
    <scope>NUCLEOTIDE SEQUENCE [LARGE SCALE GENOMIC DNA]</scope>
    <source>
        <strain evidence="11 12">XZZS9</strain>
    </source>
</reference>
<evidence type="ECO:0000256" key="2">
    <source>
        <dbReference type="ARBA" id="ARBA00019403"/>
    </source>
</evidence>
<comment type="similarity">
    <text evidence="1">Belongs to the uracil-DNA glycosylase (UDG) superfamily. Type 4 (UDGa) family.</text>
</comment>
<keyword evidence="9" id="KW-0234">DNA repair</keyword>
<keyword evidence="7" id="KW-0408">Iron</keyword>
<evidence type="ECO:0000256" key="6">
    <source>
        <dbReference type="ARBA" id="ARBA00022801"/>
    </source>
</evidence>
<dbReference type="PANTHER" id="PTHR33693:SF9">
    <property type="entry name" value="TYPE-4 URACIL-DNA GLYCOSYLASE"/>
    <property type="match status" value="1"/>
</dbReference>
<keyword evidence="12" id="KW-1185">Reference proteome</keyword>
<dbReference type="InterPro" id="IPR005273">
    <property type="entry name" value="Ura-DNA_glyco_family4"/>
</dbReference>
<dbReference type="InterPro" id="IPR051536">
    <property type="entry name" value="UDG_Type-4/5"/>
</dbReference>
<evidence type="ECO:0000313" key="11">
    <source>
        <dbReference type="EMBL" id="MBS7811325.1"/>
    </source>
</evidence>
<accession>A0ABS5QEH4</accession>
<dbReference type="PANTHER" id="PTHR33693">
    <property type="entry name" value="TYPE-5 URACIL-DNA GLYCOSYLASE"/>
    <property type="match status" value="1"/>
</dbReference>
<keyword evidence="8" id="KW-0411">Iron-sulfur</keyword>
<dbReference type="InterPro" id="IPR036895">
    <property type="entry name" value="Uracil-DNA_glycosylase-like_sf"/>
</dbReference>
<evidence type="ECO:0000256" key="1">
    <source>
        <dbReference type="ARBA" id="ARBA00006521"/>
    </source>
</evidence>
<dbReference type="Proteomes" id="UP000766336">
    <property type="component" value="Unassembled WGS sequence"/>
</dbReference>